<name>A0A2T3AAT6_9PEZI</name>
<evidence type="ECO:0000313" key="2">
    <source>
        <dbReference type="EMBL" id="PSR88955.1"/>
    </source>
</evidence>
<keyword evidence="1" id="KW-1133">Transmembrane helix</keyword>
<evidence type="ECO:0000313" key="3">
    <source>
        <dbReference type="Proteomes" id="UP000241462"/>
    </source>
</evidence>
<dbReference type="EMBL" id="KZ678423">
    <property type="protein sequence ID" value="PSR88955.1"/>
    <property type="molecule type" value="Genomic_DNA"/>
</dbReference>
<reference evidence="2 3" key="1">
    <citation type="journal article" date="2018" name="Mycol. Prog.">
        <title>Coniella lustricola, a new species from submerged detritus.</title>
        <authorList>
            <person name="Raudabaugh D.B."/>
            <person name="Iturriaga T."/>
            <person name="Carver A."/>
            <person name="Mondo S."/>
            <person name="Pangilinan J."/>
            <person name="Lipzen A."/>
            <person name="He G."/>
            <person name="Amirebrahimi M."/>
            <person name="Grigoriev I.V."/>
            <person name="Miller A.N."/>
        </authorList>
    </citation>
    <scope>NUCLEOTIDE SEQUENCE [LARGE SCALE GENOMIC DNA]</scope>
    <source>
        <strain evidence="2 3">B22-T-1</strain>
    </source>
</reference>
<accession>A0A2T3AAT6</accession>
<dbReference type="AlphaFoldDB" id="A0A2T3AAT6"/>
<keyword evidence="3" id="KW-1185">Reference proteome</keyword>
<dbReference type="InParanoid" id="A0A2T3AAT6"/>
<protein>
    <submittedName>
        <fullName evidence="2">Uncharacterized protein</fullName>
    </submittedName>
</protein>
<keyword evidence="1" id="KW-0472">Membrane</keyword>
<proteinExistence type="predicted"/>
<gene>
    <name evidence="2" type="ORF">BD289DRAFT_225990</name>
</gene>
<organism evidence="2 3">
    <name type="scientific">Coniella lustricola</name>
    <dbReference type="NCBI Taxonomy" id="2025994"/>
    <lineage>
        <taxon>Eukaryota</taxon>
        <taxon>Fungi</taxon>
        <taxon>Dikarya</taxon>
        <taxon>Ascomycota</taxon>
        <taxon>Pezizomycotina</taxon>
        <taxon>Sordariomycetes</taxon>
        <taxon>Sordariomycetidae</taxon>
        <taxon>Diaporthales</taxon>
        <taxon>Schizoparmaceae</taxon>
        <taxon>Coniella</taxon>
    </lineage>
</organism>
<sequence>MLKCHRGSRFDRLIVYPFMCLGMGGSVQFSAYCYTCCTVRTTSTRASFNYSFGIPYLHSSESFVLKFVYYAREKAGWKRALTMVDIPESRTCPLDILYIVLFHIRQRQLQHTQRTKRPGVCSISESVYLREAQLQPIYMCNALRRSLSLANSHQDSCNGFEVAILHFAVIRLNEYAQFKRQIFSQT</sequence>
<feature type="transmembrane region" description="Helical" evidence="1">
    <location>
        <begin position="12"/>
        <end position="32"/>
    </location>
</feature>
<evidence type="ECO:0000256" key="1">
    <source>
        <dbReference type="SAM" id="Phobius"/>
    </source>
</evidence>
<keyword evidence="1" id="KW-0812">Transmembrane</keyword>
<dbReference type="Proteomes" id="UP000241462">
    <property type="component" value="Unassembled WGS sequence"/>
</dbReference>